<comment type="similarity">
    <text evidence="8">Belongs to the anion channel-forming bestrophin (TC 1.A.46) family.</text>
</comment>
<proteinExistence type="inferred from homology"/>
<dbReference type="Pfam" id="PF25539">
    <property type="entry name" value="Bestrophin_2"/>
    <property type="match status" value="1"/>
</dbReference>
<feature type="transmembrane region" description="Helical" evidence="9">
    <location>
        <begin position="46"/>
        <end position="71"/>
    </location>
</feature>
<evidence type="ECO:0000256" key="8">
    <source>
        <dbReference type="ARBA" id="ARBA00034708"/>
    </source>
</evidence>
<evidence type="ECO:0000256" key="2">
    <source>
        <dbReference type="ARBA" id="ARBA00022448"/>
    </source>
</evidence>
<evidence type="ECO:0000256" key="9">
    <source>
        <dbReference type="SAM" id="Phobius"/>
    </source>
</evidence>
<keyword evidence="2" id="KW-0813">Transport</keyword>
<name>A0A0J6SPE7_9HYPH</name>
<dbReference type="PATRIC" id="fig|1187852.3.peg.1351"/>
<evidence type="ECO:0000256" key="6">
    <source>
        <dbReference type="ARBA" id="ARBA00023065"/>
    </source>
</evidence>
<feature type="transmembrane region" description="Helical" evidence="9">
    <location>
        <begin position="220"/>
        <end position="251"/>
    </location>
</feature>
<organism evidence="10 11">
    <name type="scientific">Methylobacterium tarhaniae</name>
    <dbReference type="NCBI Taxonomy" id="1187852"/>
    <lineage>
        <taxon>Bacteria</taxon>
        <taxon>Pseudomonadati</taxon>
        <taxon>Pseudomonadota</taxon>
        <taxon>Alphaproteobacteria</taxon>
        <taxon>Hyphomicrobiales</taxon>
        <taxon>Methylobacteriaceae</taxon>
        <taxon>Methylobacterium</taxon>
    </lineage>
</organism>
<evidence type="ECO:0000313" key="10">
    <source>
        <dbReference type="EMBL" id="KMO37095.1"/>
    </source>
</evidence>
<comment type="subcellular location">
    <subcellularLocation>
        <location evidence="1">Cell membrane</location>
        <topology evidence="1">Multi-pass membrane protein</topology>
    </subcellularLocation>
</comment>
<keyword evidence="3" id="KW-1003">Cell membrane</keyword>
<evidence type="ECO:0000256" key="3">
    <source>
        <dbReference type="ARBA" id="ARBA00022475"/>
    </source>
</evidence>
<evidence type="ECO:0000256" key="1">
    <source>
        <dbReference type="ARBA" id="ARBA00004651"/>
    </source>
</evidence>
<keyword evidence="7 9" id="KW-0472">Membrane</keyword>
<keyword evidence="11" id="KW-1185">Reference proteome</keyword>
<dbReference type="AlphaFoldDB" id="A0A0J6SPE7"/>
<reference evidence="10 11" key="1">
    <citation type="submission" date="2015-03" db="EMBL/GenBank/DDBJ databases">
        <title>Genome sequencing of Methylobacterium tarhaniae DSM 25844.</title>
        <authorList>
            <person name="Chaudhry V."/>
            <person name="Patil P.B."/>
        </authorList>
    </citation>
    <scope>NUCLEOTIDE SEQUENCE [LARGE SCALE GENOMIC DNA]</scope>
    <source>
        <strain evidence="10 11">DSM 25844</strain>
    </source>
</reference>
<gene>
    <name evidence="10" type="ORF">VQ03_19710</name>
</gene>
<dbReference type="Proteomes" id="UP000036449">
    <property type="component" value="Unassembled WGS sequence"/>
</dbReference>
<evidence type="ECO:0000256" key="5">
    <source>
        <dbReference type="ARBA" id="ARBA00022989"/>
    </source>
</evidence>
<dbReference type="PANTHER" id="PTHR33281:SF19">
    <property type="entry name" value="VOLTAGE-DEPENDENT ANION CHANNEL-FORMING PROTEIN YNEE"/>
    <property type="match status" value="1"/>
</dbReference>
<dbReference type="GO" id="GO:0005886">
    <property type="term" value="C:plasma membrane"/>
    <property type="evidence" value="ECO:0007669"/>
    <property type="project" value="UniProtKB-SubCell"/>
</dbReference>
<dbReference type="EMBL" id="LABZ01000139">
    <property type="protein sequence ID" value="KMO37095.1"/>
    <property type="molecule type" value="Genomic_DNA"/>
</dbReference>
<comment type="caution">
    <text evidence="10">The sequence shown here is derived from an EMBL/GenBank/DDBJ whole genome shotgun (WGS) entry which is preliminary data.</text>
</comment>
<keyword evidence="5 9" id="KW-1133">Transmembrane helix</keyword>
<dbReference type="GO" id="GO:0005254">
    <property type="term" value="F:chloride channel activity"/>
    <property type="evidence" value="ECO:0007669"/>
    <property type="project" value="InterPro"/>
</dbReference>
<sequence length="304" mass="32576">MIVRPRPGALAILFALRGSILPQIAPRVIAITAVSCLVVATEQGWAHAIPLSAGIGPFTLIGLALSIFLSFRNNACYDRWWEARKVWGTLIVEVRGLARLLGALLPEDETRRRRCLKRLAGFTHALHARLRGRDAAVAAAPFLPEAERGRLPACASPADAALTNLAADLGAALRQGTLSDVSFGLIEQKLAGLSGVQAACERIQGTPLPFAYTLLLYRTAWLYCLLLPFGLAASLGWGTPVATALVAYTFFGLDALGDELEEPFGSAANDLPLDALLRIVDGVVQDALGEPVPPPLAPERYWLR</sequence>
<evidence type="ECO:0000256" key="7">
    <source>
        <dbReference type="ARBA" id="ARBA00023136"/>
    </source>
</evidence>
<evidence type="ECO:0000256" key="4">
    <source>
        <dbReference type="ARBA" id="ARBA00022692"/>
    </source>
</evidence>
<keyword evidence="6" id="KW-0406">Ion transport</keyword>
<dbReference type="OrthoDB" id="445589at2"/>
<dbReference type="PANTHER" id="PTHR33281">
    <property type="entry name" value="UPF0187 PROTEIN YNEE"/>
    <property type="match status" value="1"/>
</dbReference>
<protein>
    <submittedName>
        <fullName evidence="10">Bestrophin</fullName>
    </submittedName>
</protein>
<dbReference type="InterPro" id="IPR044669">
    <property type="entry name" value="YneE/VCCN1/2-like"/>
</dbReference>
<evidence type="ECO:0000313" key="11">
    <source>
        <dbReference type="Proteomes" id="UP000036449"/>
    </source>
</evidence>
<accession>A0A0J6SPE7</accession>
<keyword evidence="4 9" id="KW-0812">Transmembrane</keyword>
<dbReference type="RefSeq" id="WP_048452592.1">
    <property type="nucleotide sequence ID" value="NZ_JBNNPJ010000040.1"/>
</dbReference>